<reference evidence="2 3" key="1">
    <citation type="submission" date="2018-12" db="EMBL/GenBank/DDBJ databases">
        <authorList>
            <consortium name="Pathogen Informatics"/>
        </authorList>
    </citation>
    <scope>NUCLEOTIDE SEQUENCE [LARGE SCALE GENOMIC DNA]</scope>
    <source>
        <strain evidence="2 3">NCTC10437</strain>
    </source>
</reference>
<dbReference type="RefSeq" id="WP_048632667.1">
    <property type="nucleotide sequence ID" value="NZ_CVQQ01000008.1"/>
</dbReference>
<dbReference type="OrthoDB" id="3292744at2"/>
<sequence length="206" mass="21356">MTVTGQRAVFASAARSFAALVRQIPGDAWDGPGLGDWTVRDLVGHTSRSLITVSTYLKTTAPHEDVVSAADYYAQMHEYSASLGAAAIVERGRQAGRDLGADPAAAIDDLVQKVLAEVDAVDDPLIEVIGGLGIRLSSYLPTRTFEFAVHSLDIARAVGADVVPPADVLADAAALTARIGVALGHGPTVLLALTGRAELPSAFSVV</sequence>
<evidence type="ECO:0000259" key="1">
    <source>
        <dbReference type="Pfam" id="PF11716"/>
    </source>
</evidence>
<dbReference type="InterPro" id="IPR034660">
    <property type="entry name" value="DinB/YfiT-like"/>
</dbReference>
<evidence type="ECO:0000313" key="2">
    <source>
        <dbReference type="EMBL" id="VEG57741.1"/>
    </source>
</evidence>
<gene>
    <name evidence="2" type="ORF">NCTC10437_04755</name>
</gene>
<dbReference type="NCBIfam" id="TIGR03083">
    <property type="entry name" value="maleylpyruvate isomerase family mycothiol-dependent enzyme"/>
    <property type="match status" value="1"/>
</dbReference>
<dbReference type="GO" id="GO:0046872">
    <property type="term" value="F:metal ion binding"/>
    <property type="evidence" value="ECO:0007669"/>
    <property type="project" value="InterPro"/>
</dbReference>
<dbReference type="Proteomes" id="UP000279306">
    <property type="component" value="Chromosome"/>
</dbReference>
<organism evidence="2 3">
    <name type="scientific">Mycolicibacterium aurum</name>
    <name type="common">Mycobacterium aurum</name>
    <dbReference type="NCBI Taxonomy" id="1791"/>
    <lineage>
        <taxon>Bacteria</taxon>
        <taxon>Bacillati</taxon>
        <taxon>Actinomycetota</taxon>
        <taxon>Actinomycetes</taxon>
        <taxon>Mycobacteriales</taxon>
        <taxon>Mycobacteriaceae</taxon>
        <taxon>Mycolicibacterium</taxon>
    </lineage>
</organism>
<dbReference type="InterPro" id="IPR024344">
    <property type="entry name" value="MDMPI_metal-binding"/>
</dbReference>
<dbReference type="Pfam" id="PF11716">
    <property type="entry name" value="MDMPI_N"/>
    <property type="match status" value="1"/>
</dbReference>
<keyword evidence="2" id="KW-0670">Pyruvate</keyword>
<feature type="domain" description="Mycothiol-dependent maleylpyruvate isomerase metal-binding" evidence="1">
    <location>
        <begin position="11"/>
        <end position="155"/>
    </location>
</feature>
<dbReference type="EMBL" id="LR134356">
    <property type="protein sequence ID" value="VEG57741.1"/>
    <property type="molecule type" value="Genomic_DNA"/>
</dbReference>
<dbReference type="InterPro" id="IPR017517">
    <property type="entry name" value="Maleyloyr_isom"/>
</dbReference>
<dbReference type="GO" id="GO:0016853">
    <property type="term" value="F:isomerase activity"/>
    <property type="evidence" value="ECO:0007669"/>
    <property type="project" value="UniProtKB-KW"/>
</dbReference>
<name>A0A448IZE1_MYCAU</name>
<dbReference type="KEGG" id="mauu:NCTC10437_04755"/>
<dbReference type="STRING" id="1791.GCA_001049355_02759"/>
<dbReference type="AlphaFoldDB" id="A0A448IZE1"/>
<proteinExistence type="predicted"/>
<dbReference type="Gene3D" id="1.20.120.450">
    <property type="entry name" value="dinb family like domain"/>
    <property type="match status" value="1"/>
</dbReference>
<dbReference type="SUPFAM" id="SSF109854">
    <property type="entry name" value="DinB/YfiT-like putative metalloenzymes"/>
    <property type="match status" value="1"/>
</dbReference>
<protein>
    <submittedName>
        <fullName evidence="2">Mycothiol maleylpyruvate isomerase N-terminal domain protein</fullName>
    </submittedName>
</protein>
<accession>A0A448IZE1</accession>
<keyword evidence="3" id="KW-1185">Reference proteome</keyword>
<evidence type="ECO:0000313" key="3">
    <source>
        <dbReference type="Proteomes" id="UP000279306"/>
    </source>
</evidence>
<keyword evidence="2" id="KW-0413">Isomerase</keyword>